<reference evidence="2 3" key="1">
    <citation type="submission" date="2015-12" db="EMBL/GenBank/DDBJ databases">
        <title>Draft genome sequence of Moniliophthora roreri, the causal agent of frosty pod rot of cacao.</title>
        <authorList>
            <person name="Aime M.C."/>
            <person name="Diaz-Valderrama J.R."/>
            <person name="Kijpornyongpan T."/>
            <person name="Phillips-Mora W."/>
        </authorList>
    </citation>
    <scope>NUCLEOTIDE SEQUENCE [LARGE SCALE GENOMIC DNA]</scope>
    <source>
        <strain evidence="2 3">MCA 2952</strain>
    </source>
</reference>
<dbReference type="GO" id="GO:0003964">
    <property type="term" value="F:RNA-directed DNA polymerase activity"/>
    <property type="evidence" value="ECO:0007669"/>
    <property type="project" value="UniProtKB-KW"/>
</dbReference>
<keyword evidence="2" id="KW-0808">Transferase</keyword>
<evidence type="ECO:0000313" key="2">
    <source>
        <dbReference type="EMBL" id="KTB40991.1"/>
    </source>
</evidence>
<evidence type="ECO:0000256" key="1">
    <source>
        <dbReference type="SAM" id="MobiDB-lite"/>
    </source>
</evidence>
<keyword evidence="2" id="KW-0695">RNA-directed DNA polymerase</keyword>
<proteinExistence type="predicted"/>
<dbReference type="AlphaFoldDB" id="A0A0W0FXD5"/>
<dbReference type="EMBL" id="LATX01001527">
    <property type="protein sequence ID" value="KTB40991.1"/>
    <property type="molecule type" value="Genomic_DNA"/>
</dbReference>
<dbReference type="Proteomes" id="UP000054988">
    <property type="component" value="Unassembled WGS sequence"/>
</dbReference>
<feature type="region of interest" description="Disordered" evidence="1">
    <location>
        <begin position="118"/>
        <end position="148"/>
    </location>
</feature>
<accession>A0A0W0FXD5</accession>
<organism evidence="2 3">
    <name type="scientific">Moniliophthora roreri</name>
    <name type="common">Frosty pod rot fungus</name>
    <name type="synonym">Monilia roreri</name>
    <dbReference type="NCBI Taxonomy" id="221103"/>
    <lineage>
        <taxon>Eukaryota</taxon>
        <taxon>Fungi</taxon>
        <taxon>Dikarya</taxon>
        <taxon>Basidiomycota</taxon>
        <taxon>Agaricomycotina</taxon>
        <taxon>Agaricomycetes</taxon>
        <taxon>Agaricomycetidae</taxon>
        <taxon>Agaricales</taxon>
        <taxon>Marasmiineae</taxon>
        <taxon>Marasmiaceae</taxon>
        <taxon>Moniliophthora</taxon>
    </lineage>
</organism>
<protein>
    <submittedName>
        <fullName evidence="2">Putative reverse transcriptase-rnase h-integrase</fullName>
    </submittedName>
</protein>
<sequence length="148" mass="16685">MERTTARAGHCRGRGAPAWATNPIHIESWWTSNPTVNPSVPQRPADPLALAIANESATNRNTSRKLRNKENLNPIIHSDWIEDERFIRRTINEYTEAFRLEYIEHLYRLSGGVRPISTTTAGLEEQPPITESTNGNDGRGQKAVRKQA</sequence>
<comment type="caution">
    <text evidence="2">The sequence shown here is derived from an EMBL/GenBank/DDBJ whole genome shotgun (WGS) entry which is preliminary data.</text>
</comment>
<keyword evidence="2" id="KW-0548">Nucleotidyltransferase</keyword>
<name>A0A0W0FXD5_MONRR</name>
<evidence type="ECO:0000313" key="3">
    <source>
        <dbReference type="Proteomes" id="UP000054988"/>
    </source>
</evidence>
<gene>
    <name evidence="2" type="ORF">WG66_6430</name>
</gene>